<feature type="transmembrane region" description="Helical" evidence="12">
    <location>
        <begin position="699"/>
        <end position="720"/>
    </location>
</feature>
<evidence type="ECO:0000256" key="5">
    <source>
        <dbReference type="ARBA" id="ARBA00023040"/>
    </source>
</evidence>
<comment type="similarity">
    <text evidence="2">Belongs to the CD36 family.</text>
</comment>
<evidence type="ECO:0000256" key="12">
    <source>
        <dbReference type="SAM" id="Phobius"/>
    </source>
</evidence>
<feature type="transmembrane region" description="Helical" evidence="12">
    <location>
        <begin position="402"/>
        <end position="428"/>
    </location>
</feature>
<comment type="subcellular location">
    <subcellularLocation>
        <location evidence="1">Membrane</location>
        <topology evidence="1">Multi-pass membrane protein</topology>
    </subcellularLocation>
</comment>
<evidence type="ECO:0000256" key="11">
    <source>
        <dbReference type="SAM" id="MobiDB-lite"/>
    </source>
</evidence>
<dbReference type="InterPro" id="IPR002159">
    <property type="entry name" value="CD36_fam"/>
</dbReference>
<evidence type="ECO:0000256" key="2">
    <source>
        <dbReference type="ARBA" id="ARBA00010532"/>
    </source>
</evidence>
<reference evidence="14 15" key="1">
    <citation type="submission" date="2022-05" db="EMBL/GenBank/DDBJ databases">
        <authorList>
            <consortium name="Genoscope - CEA"/>
            <person name="William W."/>
        </authorList>
    </citation>
    <scope>NUCLEOTIDE SEQUENCE [LARGE SCALE GENOMIC DNA]</scope>
</reference>
<evidence type="ECO:0000313" key="15">
    <source>
        <dbReference type="Proteomes" id="UP001159405"/>
    </source>
</evidence>
<dbReference type="InterPro" id="IPR017452">
    <property type="entry name" value="GPCR_Rhodpsn_7TM"/>
</dbReference>
<keyword evidence="15" id="KW-1185">Reference proteome</keyword>
<dbReference type="InterPro" id="IPR000276">
    <property type="entry name" value="GPCR_Rhodpsn"/>
</dbReference>
<sequence>MGGLYNALVNATLLGLPKDTTAMADCEEKPHLQTCGLFIWMANFVLSFHPNGTSPKFNHTEAERLIEDTFCSNPSACYHVTGRSDIESLFDFINGPLRSYTLWFMDHNNYGLVTTRSQRELALGYVMDKFRYPPAYPNGLHSLAALVSHSSFSEAVQKSDSHTLHSCKSSSEEHLKSTWAAYNGETQVRQSFYPSASANELKVHGHQALFFPAKKVRSCEAYRPAAKSYEIFMPQLKRRGTLVREKQVKIKGLKLDRFRLEESLVTGNNRTVFTSGLLDMSGIYGFPVLTGFPRFLHGAQDLGKKIGIPVADPKKHGSFIDIEPFTGTALQAVFRFQISVVVNSGLVLSQFQSRPYNVSYVDDNAPFYENVIPLFWIETSQVVNEKQARLFRSEVFDALSKMCTVMVCMSIAAGVFLFSGLLLVVLSIRGNCARITLTLDMPVSTDVVITTINCVFIITCIVGNCFLCAVVMKNQEMRTPINYLLVNLAAADICYATFIIPTIILSHNVGHPEGVTGTVLCTIITGGNLAWIGGHASMATLLVIAVERFFAVIHPHGNKGKLTFRRLKVIIPGIWIFAVLYRIPSLPRSFDKEVSANSCISVLSEENKMITGMTWRALKFLFIVVLVVLYSRIVYALWFKRVRSDGELTHQQQGVLKVRKRVSLMVVTVSAMFAASWGADGIVHSIDDAGSLKLNPLTIPIVHLTVTLNSAVNPFVYALINQRFRRKMKEMICCVSRSYTARVPRTTEEVPLEDMGIGNNTGTEPNRAASVVTNL</sequence>
<evidence type="ECO:0000256" key="8">
    <source>
        <dbReference type="ARBA" id="ARBA00023180"/>
    </source>
</evidence>
<evidence type="ECO:0000259" key="13">
    <source>
        <dbReference type="PROSITE" id="PS50262"/>
    </source>
</evidence>
<keyword evidence="8" id="KW-0325">Glycoprotein</keyword>
<feature type="transmembrane region" description="Helical" evidence="12">
    <location>
        <begin position="617"/>
        <end position="638"/>
    </location>
</feature>
<dbReference type="CDD" id="cd00637">
    <property type="entry name" value="7tm_classA_rhodopsin-like"/>
    <property type="match status" value="1"/>
</dbReference>
<dbReference type="Pfam" id="PF00001">
    <property type="entry name" value="7tm_1"/>
    <property type="match status" value="1"/>
</dbReference>
<proteinExistence type="inferred from homology"/>
<dbReference type="Proteomes" id="UP001159405">
    <property type="component" value="Unassembled WGS sequence"/>
</dbReference>
<keyword evidence="5 10" id="KW-0297">G-protein coupled receptor</keyword>
<feature type="domain" description="G-protein coupled receptors family 1 profile" evidence="13">
    <location>
        <begin position="463"/>
        <end position="717"/>
    </location>
</feature>
<keyword evidence="6 12" id="KW-0472">Membrane</keyword>
<dbReference type="SUPFAM" id="SSF81321">
    <property type="entry name" value="Family A G protein-coupled receptor-like"/>
    <property type="match status" value="1"/>
</dbReference>
<keyword evidence="7 10" id="KW-0675">Receptor</keyword>
<dbReference type="Pfam" id="PF01130">
    <property type="entry name" value="CD36"/>
    <property type="match status" value="1"/>
</dbReference>
<keyword evidence="9 10" id="KW-0807">Transducer</keyword>
<dbReference type="PRINTS" id="PR00237">
    <property type="entry name" value="GPCRRHODOPSN"/>
</dbReference>
<dbReference type="Gene3D" id="1.20.1070.10">
    <property type="entry name" value="Rhodopsin 7-helix transmembrane proteins"/>
    <property type="match status" value="1"/>
</dbReference>
<accession>A0ABN8MZ52</accession>
<keyword evidence="3 10" id="KW-0812">Transmembrane</keyword>
<evidence type="ECO:0000256" key="10">
    <source>
        <dbReference type="RuleBase" id="RU000688"/>
    </source>
</evidence>
<organism evidence="14 15">
    <name type="scientific">Porites lobata</name>
    <dbReference type="NCBI Taxonomy" id="104759"/>
    <lineage>
        <taxon>Eukaryota</taxon>
        <taxon>Metazoa</taxon>
        <taxon>Cnidaria</taxon>
        <taxon>Anthozoa</taxon>
        <taxon>Hexacorallia</taxon>
        <taxon>Scleractinia</taxon>
        <taxon>Fungiina</taxon>
        <taxon>Poritidae</taxon>
        <taxon>Porites</taxon>
    </lineage>
</organism>
<feature type="region of interest" description="Disordered" evidence="11">
    <location>
        <begin position="752"/>
        <end position="775"/>
    </location>
</feature>
<comment type="similarity">
    <text evidence="10">Belongs to the G-protein coupled receptor 1 family.</text>
</comment>
<dbReference type="EMBL" id="CALNXK010000004">
    <property type="protein sequence ID" value="CAH3036307.1"/>
    <property type="molecule type" value="Genomic_DNA"/>
</dbReference>
<dbReference type="PANTHER" id="PTHR45695:SF9">
    <property type="entry name" value="LEUCOKININ RECEPTOR"/>
    <property type="match status" value="1"/>
</dbReference>
<evidence type="ECO:0000256" key="6">
    <source>
        <dbReference type="ARBA" id="ARBA00023136"/>
    </source>
</evidence>
<feature type="transmembrane region" description="Helical" evidence="12">
    <location>
        <begin position="484"/>
        <end position="505"/>
    </location>
</feature>
<feature type="transmembrane region" description="Helical" evidence="12">
    <location>
        <begin position="448"/>
        <end position="472"/>
    </location>
</feature>
<dbReference type="PROSITE" id="PS50262">
    <property type="entry name" value="G_PROTEIN_RECEP_F1_2"/>
    <property type="match status" value="1"/>
</dbReference>
<protein>
    <recommendedName>
        <fullName evidence="13">G-protein coupled receptors family 1 profile domain-containing protein</fullName>
    </recommendedName>
</protein>
<name>A0ABN8MZ52_9CNID</name>
<evidence type="ECO:0000256" key="9">
    <source>
        <dbReference type="ARBA" id="ARBA00023224"/>
    </source>
</evidence>
<evidence type="ECO:0000256" key="4">
    <source>
        <dbReference type="ARBA" id="ARBA00022989"/>
    </source>
</evidence>
<feature type="transmembrane region" description="Helical" evidence="12">
    <location>
        <begin position="662"/>
        <end position="679"/>
    </location>
</feature>
<evidence type="ECO:0000256" key="3">
    <source>
        <dbReference type="ARBA" id="ARBA00022692"/>
    </source>
</evidence>
<feature type="transmembrane region" description="Helical" evidence="12">
    <location>
        <begin position="567"/>
        <end position="584"/>
    </location>
</feature>
<dbReference type="PANTHER" id="PTHR45695">
    <property type="entry name" value="LEUCOKININ RECEPTOR-RELATED"/>
    <property type="match status" value="1"/>
</dbReference>
<dbReference type="PROSITE" id="PS00237">
    <property type="entry name" value="G_PROTEIN_RECEP_F1_1"/>
    <property type="match status" value="1"/>
</dbReference>
<evidence type="ECO:0000313" key="14">
    <source>
        <dbReference type="EMBL" id="CAH3036307.1"/>
    </source>
</evidence>
<feature type="transmembrane region" description="Helical" evidence="12">
    <location>
        <begin position="517"/>
        <end position="546"/>
    </location>
</feature>
<comment type="caution">
    <text evidence="14">The sequence shown here is derived from an EMBL/GenBank/DDBJ whole genome shotgun (WGS) entry which is preliminary data.</text>
</comment>
<keyword evidence="4 12" id="KW-1133">Transmembrane helix</keyword>
<evidence type="ECO:0000256" key="7">
    <source>
        <dbReference type="ARBA" id="ARBA00023170"/>
    </source>
</evidence>
<gene>
    <name evidence="14" type="ORF">PLOB_00030900</name>
</gene>
<evidence type="ECO:0000256" key="1">
    <source>
        <dbReference type="ARBA" id="ARBA00004141"/>
    </source>
</evidence>